<protein>
    <submittedName>
        <fullName evidence="1">Uncharacterized protein</fullName>
    </submittedName>
</protein>
<dbReference type="AlphaFoldDB" id="A0AAP0IBZ4"/>
<sequence>MADQPEISDTGPSDVYERLNEMSKLVTSHGQQIQEILQLLRAQATSSLSTSAVAAPATQGGSAPTV</sequence>
<gene>
    <name evidence="1" type="ORF">Scep_020063</name>
</gene>
<reference evidence="1 2" key="1">
    <citation type="submission" date="2024-01" db="EMBL/GenBank/DDBJ databases">
        <title>Genome assemblies of Stephania.</title>
        <authorList>
            <person name="Yang L."/>
        </authorList>
    </citation>
    <scope>NUCLEOTIDE SEQUENCE [LARGE SCALE GENOMIC DNA]</scope>
    <source>
        <strain evidence="1">JXDWG</strain>
        <tissue evidence="1">Leaf</tissue>
    </source>
</reference>
<comment type="caution">
    <text evidence="1">The sequence shown here is derived from an EMBL/GenBank/DDBJ whole genome shotgun (WGS) entry which is preliminary data.</text>
</comment>
<dbReference type="Proteomes" id="UP001419268">
    <property type="component" value="Unassembled WGS sequence"/>
</dbReference>
<evidence type="ECO:0000313" key="1">
    <source>
        <dbReference type="EMBL" id="KAK9112544.1"/>
    </source>
</evidence>
<proteinExistence type="predicted"/>
<keyword evidence="2" id="KW-1185">Reference proteome</keyword>
<accession>A0AAP0IBZ4</accession>
<dbReference type="EMBL" id="JBBNAG010000008">
    <property type="protein sequence ID" value="KAK9112544.1"/>
    <property type="molecule type" value="Genomic_DNA"/>
</dbReference>
<name>A0AAP0IBZ4_9MAGN</name>
<organism evidence="1 2">
    <name type="scientific">Stephania cephalantha</name>
    <dbReference type="NCBI Taxonomy" id="152367"/>
    <lineage>
        <taxon>Eukaryota</taxon>
        <taxon>Viridiplantae</taxon>
        <taxon>Streptophyta</taxon>
        <taxon>Embryophyta</taxon>
        <taxon>Tracheophyta</taxon>
        <taxon>Spermatophyta</taxon>
        <taxon>Magnoliopsida</taxon>
        <taxon>Ranunculales</taxon>
        <taxon>Menispermaceae</taxon>
        <taxon>Menispermoideae</taxon>
        <taxon>Cissampelideae</taxon>
        <taxon>Stephania</taxon>
    </lineage>
</organism>
<evidence type="ECO:0000313" key="2">
    <source>
        <dbReference type="Proteomes" id="UP001419268"/>
    </source>
</evidence>